<accession>A0A9X4SBU9</accession>
<name>A0A9X4SBU9_9BURK</name>
<feature type="transmembrane region" description="Helical" evidence="5">
    <location>
        <begin position="302"/>
        <end position="324"/>
    </location>
</feature>
<evidence type="ECO:0000256" key="3">
    <source>
        <dbReference type="ARBA" id="ARBA00023066"/>
    </source>
</evidence>
<evidence type="ECO:0000256" key="2">
    <source>
        <dbReference type="ARBA" id="ARBA00022989"/>
    </source>
</evidence>
<dbReference type="GO" id="GO:0004766">
    <property type="term" value="F:spermidine synthase activity"/>
    <property type="evidence" value="ECO:0007669"/>
    <property type="project" value="TreeGrafter"/>
</dbReference>
<keyword evidence="8" id="KW-1185">Reference proteome</keyword>
<evidence type="ECO:0000313" key="7">
    <source>
        <dbReference type="EMBL" id="MDG5975903.1"/>
    </source>
</evidence>
<comment type="caution">
    <text evidence="7">The sequence shown here is derived from an EMBL/GenBank/DDBJ whole genome shotgun (WGS) entry which is preliminary data.</text>
</comment>
<keyword evidence="3" id="KW-0745">Spermidine biosynthesis</keyword>
<evidence type="ECO:0000259" key="6">
    <source>
        <dbReference type="PROSITE" id="PS50850"/>
    </source>
</evidence>
<dbReference type="Gene3D" id="1.20.1250.20">
    <property type="entry name" value="MFS general substrate transporter like domains"/>
    <property type="match status" value="1"/>
</dbReference>
<dbReference type="InterPro" id="IPR029063">
    <property type="entry name" value="SAM-dependent_MTases_sf"/>
</dbReference>
<dbReference type="PANTHER" id="PTHR11558">
    <property type="entry name" value="SPERMIDINE/SPERMINE SYNTHASE"/>
    <property type="match status" value="1"/>
</dbReference>
<dbReference type="AlphaFoldDB" id="A0A9X4SBU9"/>
<evidence type="ECO:0000256" key="4">
    <source>
        <dbReference type="ARBA" id="ARBA00023136"/>
    </source>
</evidence>
<dbReference type="InterPro" id="IPR020846">
    <property type="entry name" value="MFS_dom"/>
</dbReference>
<dbReference type="EMBL" id="AOGK01000009">
    <property type="protein sequence ID" value="MDG5975903.1"/>
    <property type="molecule type" value="Genomic_DNA"/>
</dbReference>
<reference evidence="7" key="1">
    <citation type="submission" date="2013-01" db="EMBL/GenBank/DDBJ databases">
        <title>Genome draft of Hydrogenophaga taeniospiralis 2K1.</title>
        <authorList>
            <person name="Gomila M."/>
            <person name="Lalucat J."/>
        </authorList>
    </citation>
    <scope>NUCLEOTIDE SEQUENCE</scope>
    <source>
        <strain evidence="7">CCUG 15921</strain>
    </source>
</reference>
<dbReference type="GO" id="GO:0005829">
    <property type="term" value="C:cytosol"/>
    <property type="evidence" value="ECO:0007669"/>
    <property type="project" value="TreeGrafter"/>
</dbReference>
<evidence type="ECO:0000256" key="1">
    <source>
        <dbReference type="ARBA" id="ARBA00022692"/>
    </source>
</evidence>
<keyword evidence="4 5" id="KW-0472">Membrane</keyword>
<dbReference type="NCBIfam" id="NF037959">
    <property type="entry name" value="MFS_SpdSyn"/>
    <property type="match status" value="1"/>
</dbReference>
<evidence type="ECO:0000313" key="8">
    <source>
        <dbReference type="Proteomes" id="UP001152876"/>
    </source>
</evidence>
<keyword evidence="1 5" id="KW-0812">Transmembrane</keyword>
<evidence type="ECO:0000256" key="5">
    <source>
        <dbReference type="SAM" id="Phobius"/>
    </source>
</evidence>
<dbReference type="GO" id="GO:0008295">
    <property type="term" value="P:spermidine biosynthetic process"/>
    <property type="evidence" value="ECO:0007669"/>
    <property type="project" value="UniProtKB-KW"/>
</dbReference>
<gene>
    <name evidence="7" type="ORF">H010_11604</name>
</gene>
<dbReference type="InterPro" id="IPR001045">
    <property type="entry name" value="Spermi_synthase"/>
</dbReference>
<feature type="transmembrane region" description="Helical" evidence="5">
    <location>
        <begin position="124"/>
        <end position="148"/>
    </location>
</feature>
<feature type="transmembrane region" description="Helical" evidence="5">
    <location>
        <begin position="271"/>
        <end position="295"/>
    </location>
</feature>
<dbReference type="Proteomes" id="UP001152876">
    <property type="component" value="Unassembled WGS sequence"/>
</dbReference>
<dbReference type="PANTHER" id="PTHR11558:SF11">
    <property type="entry name" value="SPERMIDINE SYNTHASE"/>
    <property type="match status" value="1"/>
</dbReference>
<keyword evidence="2 5" id="KW-1133">Transmembrane helix</keyword>
<sequence>MEKVAEVVTYERKVFALFILSGFAALVYQVLFAKKLGLIFGSAAIATYTVLATYMAGIALGSVVGGWLGQRVSLKIKTYAVIELLIAIYCLISPLLFTLIHITYASVAGNISPDASIMSFYRVMLGGVVLLIPTLAMGMTTPLLVAAVTRNKGLGDSVGLLYGANTLGAAAGALLTGYLILPVLGIQKTLLTAVALNLLAGGIALQLQKKYSSITDAVSQEVTSRNTDLSSVLPVKYNAIFLLLFLTGFVTLSLETFYIQLLAVVAGNSAYAFSLMLFTFLLGLSCGAMTCRWLINRVALDSAAYVFCGLIMVALAILLGNYGWDSLPGYFLSFENHPYARSFASREVVRGIVCFIMMFPVAYAIGFMYPASMDIVGKRYPNSQAVTFGIGSAVNTLGNILGVVIGGFILLPALGAFSSLLVAAGLVAACALFVAVYLLPRTSLQYTLPAIAITAFAYLIQPSGFNMTQLASGANVYFSSQHYGEVIDHSESIDGGLTTVSILGNVDNPTLTLLTNGKFQGDNSKEREMAAQVGFALAPLLHQTQRESALVIGYGTGVSARSISDAGFGKVEIVELSSDIFTMADKYFHDVNDNVRTRSSTKSFVTDGRNFLFLHEKKYDLISMEISSIWFAGAANLYNAEFYDLARMRLKDDGVFQQWVQMHRISEMDIVTVLATVRSRFQYVWLYYIGGQGIIVATNDPLKRPSHESIALLNQTETLKSLLGFYGGRSENILGNRLLDPQAVDGMLSTIAAGQKISLSTDDNLTLEYTTPKGNVRAYQSSIKQNLEFLSRFRPGPEELNRGTLISSNKTK</sequence>
<feature type="transmembrane region" description="Helical" evidence="5">
    <location>
        <begin position="446"/>
        <end position="465"/>
    </location>
</feature>
<dbReference type="CDD" id="cd02440">
    <property type="entry name" value="AdoMet_MTases"/>
    <property type="match status" value="1"/>
</dbReference>
<feature type="transmembrane region" description="Helical" evidence="5">
    <location>
        <begin position="186"/>
        <end position="205"/>
    </location>
</feature>
<proteinExistence type="predicted"/>
<feature type="transmembrane region" description="Helical" evidence="5">
    <location>
        <begin position="14"/>
        <end position="32"/>
    </location>
</feature>
<feature type="transmembrane region" description="Helical" evidence="5">
    <location>
        <begin position="239"/>
        <end position="259"/>
    </location>
</feature>
<dbReference type="GO" id="GO:0022857">
    <property type="term" value="F:transmembrane transporter activity"/>
    <property type="evidence" value="ECO:0007669"/>
    <property type="project" value="InterPro"/>
</dbReference>
<dbReference type="PROSITE" id="PS50850">
    <property type="entry name" value="MFS"/>
    <property type="match status" value="1"/>
</dbReference>
<feature type="transmembrane region" description="Helical" evidence="5">
    <location>
        <begin position="417"/>
        <end position="439"/>
    </location>
</feature>
<dbReference type="Pfam" id="PF01564">
    <property type="entry name" value="Spermine_synth"/>
    <property type="match status" value="1"/>
</dbReference>
<feature type="transmembrane region" description="Helical" evidence="5">
    <location>
        <begin position="348"/>
        <end position="369"/>
    </location>
</feature>
<feature type="domain" description="Major facilitator superfamily (MFS) profile" evidence="6">
    <location>
        <begin position="10"/>
        <end position="443"/>
    </location>
</feature>
<dbReference type="SUPFAM" id="SSF103473">
    <property type="entry name" value="MFS general substrate transporter"/>
    <property type="match status" value="1"/>
</dbReference>
<feature type="transmembrane region" description="Helical" evidence="5">
    <location>
        <begin position="160"/>
        <end position="180"/>
    </location>
</feature>
<dbReference type="Gene3D" id="3.40.50.150">
    <property type="entry name" value="Vaccinia Virus protein VP39"/>
    <property type="match status" value="1"/>
</dbReference>
<feature type="transmembrane region" description="Helical" evidence="5">
    <location>
        <begin position="80"/>
        <end position="104"/>
    </location>
</feature>
<feature type="transmembrane region" description="Helical" evidence="5">
    <location>
        <begin position="38"/>
        <end position="68"/>
    </location>
</feature>
<feature type="transmembrane region" description="Helical" evidence="5">
    <location>
        <begin position="390"/>
        <end position="411"/>
    </location>
</feature>
<dbReference type="SUPFAM" id="SSF53335">
    <property type="entry name" value="S-adenosyl-L-methionine-dependent methyltransferases"/>
    <property type="match status" value="1"/>
</dbReference>
<protein>
    <submittedName>
        <fullName evidence="7">Spermidine synthase</fullName>
    </submittedName>
</protein>
<organism evidence="7 8">
    <name type="scientific">Hydrogenophaga taeniospiralis CCUG 15921</name>
    <dbReference type="NCBI Taxonomy" id="1281780"/>
    <lineage>
        <taxon>Bacteria</taxon>
        <taxon>Pseudomonadati</taxon>
        <taxon>Pseudomonadota</taxon>
        <taxon>Betaproteobacteria</taxon>
        <taxon>Burkholderiales</taxon>
        <taxon>Comamonadaceae</taxon>
        <taxon>Hydrogenophaga</taxon>
    </lineage>
</organism>
<dbReference type="InterPro" id="IPR036259">
    <property type="entry name" value="MFS_trans_sf"/>
</dbReference>